<evidence type="ECO:0008006" key="3">
    <source>
        <dbReference type="Google" id="ProtNLM"/>
    </source>
</evidence>
<accession>A0A154WF20</accession>
<dbReference type="OrthoDB" id="197113at2"/>
<evidence type="ECO:0000313" key="2">
    <source>
        <dbReference type="Proteomes" id="UP000076400"/>
    </source>
</evidence>
<dbReference type="InterPro" id="IPR010035">
    <property type="entry name" value="Thi_S"/>
</dbReference>
<gene>
    <name evidence="1" type="ORF">AUP43_05460</name>
</gene>
<evidence type="ECO:0000313" key="1">
    <source>
        <dbReference type="EMBL" id="KZD12086.1"/>
    </source>
</evidence>
<dbReference type="Gene3D" id="3.10.20.30">
    <property type="match status" value="1"/>
</dbReference>
<reference evidence="1 2" key="1">
    <citation type="submission" date="2015-12" db="EMBL/GenBank/DDBJ databases">
        <title>Genome sequence of Oceanibaculum pacificum MCCC 1A02656.</title>
        <authorList>
            <person name="Lu L."/>
            <person name="Lai Q."/>
            <person name="Shao Z."/>
            <person name="Qian P."/>
        </authorList>
    </citation>
    <scope>NUCLEOTIDE SEQUENCE [LARGE SCALE GENOMIC DNA]</scope>
    <source>
        <strain evidence="1 2">MCCC 1A02656</strain>
    </source>
</reference>
<dbReference type="SUPFAM" id="SSF54285">
    <property type="entry name" value="MoaD/ThiS"/>
    <property type="match status" value="1"/>
</dbReference>
<dbReference type="NCBIfam" id="TIGR01683">
    <property type="entry name" value="thiS"/>
    <property type="match status" value="1"/>
</dbReference>
<dbReference type="InterPro" id="IPR003749">
    <property type="entry name" value="ThiS/MoaD-like"/>
</dbReference>
<dbReference type="PANTHER" id="PTHR34472">
    <property type="entry name" value="SULFUR CARRIER PROTEIN THIS"/>
    <property type="match status" value="1"/>
</dbReference>
<protein>
    <recommendedName>
        <fullName evidence="3">Thiamine biosynthesis protein ThiS</fullName>
    </recommendedName>
</protein>
<dbReference type="CDD" id="cd00565">
    <property type="entry name" value="Ubl_ThiS"/>
    <property type="match status" value="1"/>
</dbReference>
<organism evidence="1 2">
    <name type="scientific">Oceanibaculum pacificum</name>
    <dbReference type="NCBI Taxonomy" id="580166"/>
    <lineage>
        <taxon>Bacteria</taxon>
        <taxon>Pseudomonadati</taxon>
        <taxon>Pseudomonadota</taxon>
        <taxon>Alphaproteobacteria</taxon>
        <taxon>Rhodospirillales</taxon>
        <taxon>Oceanibaculaceae</taxon>
        <taxon>Oceanibaculum</taxon>
    </lineage>
</organism>
<dbReference type="EMBL" id="LPXN01000057">
    <property type="protein sequence ID" value="KZD12086.1"/>
    <property type="molecule type" value="Genomic_DNA"/>
</dbReference>
<keyword evidence="2" id="KW-1185">Reference proteome</keyword>
<dbReference type="Pfam" id="PF02597">
    <property type="entry name" value="ThiS"/>
    <property type="match status" value="1"/>
</dbReference>
<dbReference type="AlphaFoldDB" id="A0A154WF20"/>
<dbReference type="RefSeq" id="WP_067553215.1">
    <property type="nucleotide sequence ID" value="NZ_LPXN01000057.1"/>
</dbReference>
<dbReference type="InterPro" id="IPR012675">
    <property type="entry name" value="Beta-grasp_dom_sf"/>
</dbReference>
<dbReference type="Proteomes" id="UP000076400">
    <property type="component" value="Unassembled WGS sequence"/>
</dbReference>
<dbReference type="InterPro" id="IPR016155">
    <property type="entry name" value="Mopterin_synth/thiamin_S_b"/>
</dbReference>
<dbReference type="PANTHER" id="PTHR34472:SF1">
    <property type="entry name" value="SULFUR CARRIER PROTEIN THIS"/>
    <property type="match status" value="1"/>
</dbReference>
<name>A0A154WF20_9PROT</name>
<sequence length="74" mass="7891">MTENKTLLAIRVNGKAAETQAVTISDLLAERGLDITRPGIAVAVNRKVVPRAAWPNTPLAPQDEIEIVQPFSGG</sequence>
<comment type="caution">
    <text evidence="1">The sequence shown here is derived from an EMBL/GenBank/DDBJ whole genome shotgun (WGS) entry which is preliminary data.</text>
</comment>
<dbReference type="STRING" id="580166.AUP43_05460"/>
<proteinExistence type="predicted"/>